<evidence type="ECO:0000256" key="4">
    <source>
        <dbReference type="ARBA" id="ARBA00022845"/>
    </source>
</evidence>
<keyword evidence="2 6" id="KW-0678">Repressor</keyword>
<reference evidence="8 9" key="1">
    <citation type="submission" date="2020-02" db="EMBL/GenBank/DDBJ databases">
        <authorList>
            <person name="Hogendoorn C."/>
        </authorList>
    </citation>
    <scope>NUCLEOTIDE SEQUENCE [LARGE SCALE GENOMIC DNA]</scope>
    <source>
        <strain evidence="8">R501</strain>
    </source>
</reference>
<proteinExistence type="inferred from homology"/>
<comment type="subunit">
    <text evidence="6">Homodimer; the beta-strands of each monomer intercalate to form a hydrophobic core, while the alpha-helices form wings that extend away from the core.</text>
</comment>
<keyword evidence="5 6" id="KW-0694">RNA-binding</keyword>
<dbReference type="GO" id="GO:0006109">
    <property type="term" value="P:regulation of carbohydrate metabolic process"/>
    <property type="evidence" value="ECO:0007669"/>
    <property type="project" value="InterPro"/>
</dbReference>
<keyword evidence="9" id="KW-1185">Reference proteome</keyword>
<organism evidence="8 9">
    <name type="scientific">Candidatus Hydrogenisulfobacillus filiaventi</name>
    <dbReference type="NCBI Taxonomy" id="2707344"/>
    <lineage>
        <taxon>Bacteria</taxon>
        <taxon>Bacillati</taxon>
        <taxon>Bacillota</taxon>
        <taxon>Clostridia</taxon>
        <taxon>Eubacteriales</taxon>
        <taxon>Clostridiales Family XVII. Incertae Sedis</taxon>
        <taxon>Candidatus Hydrogenisulfobacillus</taxon>
    </lineage>
</organism>
<keyword evidence="1 6" id="KW-0963">Cytoplasm</keyword>
<feature type="compositionally biased region" description="Pro residues" evidence="7">
    <location>
        <begin position="71"/>
        <end position="93"/>
    </location>
</feature>
<protein>
    <recommendedName>
        <fullName evidence="6">Translational regulator CsrA</fullName>
    </recommendedName>
</protein>
<sequence length="112" mass="11702">MLVLTRKASDAIVLFWEPGPGAGDAPPPIHIRVLEVSGETVRLGIEAPAQVRVLREEVWLATQANQAAADSPPPATLPPAPGSRPAAPHPLVPTAPRRRTSPPVPPGKPGSR</sequence>
<dbReference type="KEGG" id="hfv:R50_0532"/>
<dbReference type="InterPro" id="IPR036107">
    <property type="entry name" value="CsrA_sf"/>
</dbReference>
<feature type="region of interest" description="Disordered" evidence="7">
    <location>
        <begin position="64"/>
        <end position="112"/>
    </location>
</feature>
<evidence type="ECO:0000256" key="7">
    <source>
        <dbReference type="SAM" id="MobiDB-lite"/>
    </source>
</evidence>
<evidence type="ECO:0000256" key="2">
    <source>
        <dbReference type="ARBA" id="ARBA00022491"/>
    </source>
</evidence>
<evidence type="ECO:0000256" key="6">
    <source>
        <dbReference type="HAMAP-Rule" id="MF_00167"/>
    </source>
</evidence>
<evidence type="ECO:0000256" key="1">
    <source>
        <dbReference type="ARBA" id="ARBA00022490"/>
    </source>
</evidence>
<dbReference type="SUPFAM" id="SSF117130">
    <property type="entry name" value="CsrA-like"/>
    <property type="match status" value="1"/>
</dbReference>
<keyword evidence="3 6" id="KW-1005">Bacterial flagellum biogenesis</keyword>
<name>A0A6F8ZDU1_9FIRM</name>
<dbReference type="Gene3D" id="2.60.40.4380">
    <property type="entry name" value="Translational regulator CsrA"/>
    <property type="match status" value="1"/>
</dbReference>
<dbReference type="GO" id="GO:1902208">
    <property type="term" value="P:regulation of bacterial-type flagellum assembly"/>
    <property type="evidence" value="ECO:0007669"/>
    <property type="project" value="UniProtKB-UniRule"/>
</dbReference>
<evidence type="ECO:0000256" key="5">
    <source>
        <dbReference type="ARBA" id="ARBA00022884"/>
    </source>
</evidence>
<dbReference type="GO" id="GO:0005829">
    <property type="term" value="C:cytosol"/>
    <property type="evidence" value="ECO:0007669"/>
    <property type="project" value="TreeGrafter"/>
</dbReference>
<evidence type="ECO:0000256" key="3">
    <source>
        <dbReference type="ARBA" id="ARBA00022795"/>
    </source>
</evidence>
<dbReference type="HAMAP" id="MF_00167">
    <property type="entry name" value="CsrA"/>
    <property type="match status" value="1"/>
</dbReference>
<dbReference type="EMBL" id="LR778114">
    <property type="protein sequence ID" value="CAB1128038.1"/>
    <property type="molecule type" value="Genomic_DNA"/>
</dbReference>
<dbReference type="PANTHER" id="PTHR34984">
    <property type="entry name" value="CARBON STORAGE REGULATOR"/>
    <property type="match status" value="1"/>
</dbReference>
<dbReference type="AlphaFoldDB" id="A0A6F8ZDU1"/>
<evidence type="ECO:0000313" key="9">
    <source>
        <dbReference type="Proteomes" id="UP000503399"/>
    </source>
</evidence>
<dbReference type="GO" id="GO:0006402">
    <property type="term" value="P:mRNA catabolic process"/>
    <property type="evidence" value="ECO:0007669"/>
    <property type="project" value="InterPro"/>
</dbReference>
<feature type="compositionally biased region" description="Pro residues" evidence="7">
    <location>
        <begin position="102"/>
        <end position="112"/>
    </location>
</feature>
<comment type="subcellular location">
    <subcellularLocation>
        <location evidence="6">Cytoplasm</location>
    </subcellularLocation>
</comment>
<dbReference type="InterPro" id="IPR003751">
    <property type="entry name" value="CsrA"/>
</dbReference>
<dbReference type="Pfam" id="PF02599">
    <property type="entry name" value="CsrA"/>
    <property type="match status" value="1"/>
</dbReference>
<evidence type="ECO:0000313" key="8">
    <source>
        <dbReference type="EMBL" id="CAB1128038.1"/>
    </source>
</evidence>
<dbReference type="Proteomes" id="UP000503399">
    <property type="component" value="Chromosome"/>
</dbReference>
<accession>A0A6F8ZDU1</accession>
<gene>
    <name evidence="6 8" type="primary">csrA</name>
    <name evidence="8" type="ORF">R50_0532</name>
</gene>
<dbReference type="GO" id="GO:0044781">
    <property type="term" value="P:bacterial-type flagellum organization"/>
    <property type="evidence" value="ECO:0007669"/>
    <property type="project" value="UniProtKB-KW"/>
</dbReference>
<dbReference type="PANTHER" id="PTHR34984:SF1">
    <property type="entry name" value="CARBON STORAGE REGULATOR"/>
    <property type="match status" value="1"/>
</dbReference>
<dbReference type="GO" id="GO:0048027">
    <property type="term" value="F:mRNA 5'-UTR binding"/>
    <property type="evidence" value="ECO:0007669"/>
    <property type="project" value="UniProtKB-UniRule"/>
</dbReference>
<comment type="similarity">
    <text evidence="6">Belongs to the CsrA/RsmA family.</text>
</comment>
<keyword evidence="4 6" id="KW-0810">Translation regulation</keyword>
<dbReference type="GO" id="GO:0045947">
    <property type="term" value="P:negative regulation of translational initiation"/>
    <property type="evidence" value="ECO:0007669"/>
    <property type="project" value="UniProtKB-UniRule"/>
</dbReference>
<comment type="function">
    <text evidence="6">A translational regulator that binds mRNA to regulate translation initiation and/or mRNA stability. Usually binds in the 5'-UTR at or near the Shine-Dalgarno sequence preventing ribosome-binding, thus repressing translation. Its main target seems to be the major flagellin gene, while its function is anatagonized by FliW.</text>
</comment>